<sequence length="245" mass="27562">MCAPQMCNVVCKLKLHAKTAKAFKKKIDDEILDNLPLVVPIKRVDQDSTVYQLGFHVGLKGQYGGSKEEKFFIHSHLAFTVKHHRDSLTESARIVDFEVKPFRSVCLCLICSMNSVCQTSCAIPYTTEKKIDVVVETTVCCQTCDHSGTWSLNGAKPIPSAKVSITCKGHVSYYKVFRTDKNGYLYAQLEGFKMQHYIKDHPLHSCFVKPVCSPPESCSVLANVNYGLNGSPLRYENKRLRGSRY</sequence>
<evidence type="ECO:0000256" key="5">
    <source>
        <dbReference type="ARBA" id="ARBA00022729"/>
    </source>
</evidence>
<evidence type="ECO:0000256" key="1">
    <source>
        <dbReference type="ARBA" id="ARBA00004337"/>
    </source>
</evidence>
<evidence type="ECO:0000256" key="6">
    <source>
        <dbReference type="ARBA" id="ARBA00022753"/>
    </source>
</evidence>
<dbReference type="EnsemblPlants" id="AES94433">
    <property type="protein sequence ID" value="AES94433"/>
    <property type="gene ID" value="MTR_5g014340"/>
</dbReference>
<reference evidence="10 12" key="2">
    <citation type="journal article" date="2014" name="BMC Genomics">
        <title>An improved genome release (version Mt4.0) for the model legume Medicago truncatula.</title>
        <authorList>
            <person name="Tang H."/>
            <person name="Krishnakumar V."/>
            <person name="Bidwell S."/>
            <person name="Rosen B."/>
            <person name="Chan A."/>
            <person name="Zhou S."/>
            <person name="Gentzbittel L."/>
            <person name="Childs K.L."/>
            <person name="Yandell M."/>
            <person name="Gundlach H."/>
            <person name="Mayer K.F."/>
            <person name="Schwartz D.C."/>
            <person name="Town C.D."/>
        </authorList>
    </citation>
    <scope>GENOME REANNOTATION</scope>
    <source>
        <strain evidence="11 12">cv. Jemalong A17</strain>
    </source>
</reference>
<dbReference type="Pfam" id="PF02990">
    <property type="entry name" value="EMP70"/>
    <property type="match status" value="1"/>
</dbReference>
<evidence type="ECO:0000313" key="12">
    <source>
        <dbReference type="Proteomes" id="UP000002051"/>
    </source>
</evidence>
<dbReference type="Proteomes" id="UP000002051">
    <property type="component" value="Chromosome 5"/>
</dbReference>
<evidence type="ECO:0000313" key="11">
    <source>
        <dbReference type="EnsemblPlants" id="AES94433"/>
    </source>
</evidence>
<dbReference type="InterPro" id="IPR004240">
    <property type="entry name" value="EMP70"/>
</dbReference>
<reference evidence="10 12" key="1">
    <citation type="journal article" date="2011" name="Nature">
        <title>The Medicago genome provides insight into the evolution of rhizobial symbioses.</title>
        <authorList>
            <person name="Young N.D."/>
            <person name="Debelle F."/>
            <person name="Oldroyd G.E."/>
            <person name="Geurts R."/>
            <person name="Cannon S.B."/>
            <person name="Udvardi M.K."/>
            <person name="Benedito V.A."/>
            <person name="Mayer K.F."/>
            <person name="Gouzy J."/>
            <person name="Schoof H."/>
            <person name="Van de Peer Y."/>
            <person name="Proost S."/>
            <person name="Cook D.R."/>
            <person name="Meyers B.C."/>
            <person name="Spannagl M."/>
            <person name="Cheung F."/>
            <person name="De Mita S."/>
            <person name="Krishnakumar V."/>
            <person name="Gundlach H."/>
            <person name="Zhou S."/>
            <person name="Mudge J."/>
            <person name="Bharti A.K."/>
            <person name="Murray J.D."/>
            <person name="Naoumkina M.A."/>
            <person name="Rosen B."/>
            <person name="Silverstein K.A."/>
            <person name="Tang H."/>
            <person name="Rombauts S."/>
            <person name="Zhao P.X."/>
            <person name="Zhou P."/>
            <person name="Barbe V."/>
            <person name="Bardou P."/>
            <person name="Bechner M."/>
            <person name="Bellec A."/>
            <person name="Berger A."/>
            <person name="Berges H."/>
            <person name="Bidwell S."/>
            <person name="Bisseling T."/>
            <person name="Choisne N."/>
            <person name="Couloux A."/>
            <person name="Denny R."/>
            <person name="Deshpande S."/>
            <person name="Dai X."/>
            <person name="Doyle J.J."/>
            <person name="Dudez A.M."/>
            <person name="Farmer A.D."/>
            <person name="Fouteau S."/>
            <person name="Franken C."/>
            <person name="Gibelin C."/>
            <person name="Gish J."/>
            <person name="Goldstein S."/>
            <person name="Gonzalez A.J."/>
            <person name="Green P.J."/>
            <person name="Hallab A."/>
            <person name="Hartog M."/>
            <person name="Hua A."/>
            <person name="Humphray S.J."/>
            <person name="Jeong D.H."/>
            <person name="Jing Y."/>
            <person name="Jocker A."/>
            <person name="Kenton S.M."/>
            <person name="Kim D.J."/>
            <person name="Klee K."/>
            <person name="Lai H."/>
            <person name="Lang C."/>
            <person name="Lin S."/>
            <person name="Macmil S.L."/>
            <person name="Magdelenat G."/>
            <person name="Matthews L."/>
            <person name="McCorrison J."/>
            <person name="Monaghan E.L."/>
            <person name="Mun J.H."/>
            <person name="Najar F.Z."/>
            <person name="Nicholson C."/>
            <person name="Noirot C."/>
            <person name="O'Bleness M."/>
            <person name="Paule C.R."/>
            <person name="Poulain J."/>
            <person name="Prion F."/>
            <person name="Qin B."/>
            <person name="Qu C."/>
            <person name="Retzel E.F."/>
            <person name="Riddle C."/>
            <person name="Sallet E."/>
            <person name="Samain S."/>
            <person name="Samson N."/>
            <person name="Sanders I."/>
            <person name="Saurat O."/>
            <person name="Scarpelli C."/>
            <person name="Schiex T."/>
            <person name="Segurens B."/>
            <person name="Severin A.J."/>
            <person name="Sherrier D.J."/>
            <person name="Shi R."/>
            <person name="Sims S."/>
            <person name="Singer S.R."/>
            <person name="Sinharoy S."/>
            <person name="Sterck L."/>
            <person name="Viollet A."/>
            <person name="Wang B.B."/>
            <person name="Wang K."/>
            <person name="Wang M."/>
            <person name="Wang X."/>
            <person name="Warfsmann J."/>
            <person name="Weissenbach J."/>
            <person name="White D.D."/>
            <person name="White J.D."/>
            <person name="Wiley G.B."/>
            <person name="Wincker P."/>
            <person name="Xing Y."/>
            <person name="Yang L."/>
            <person name="Yao Z."/>
            <person name="Ying F."/>
            <person name="Zhai J."/>
            <person name="Zhou L."/>
            <person name="Zuber A."/>
            <person name="Denarie J."/>
            <person name="Dixon R.A."/>
            <person name="May G.D."/>
            <person name="Schwartz D.C."/>
            <person name="Rogers J."/>
            <person name="Quetier F."/>
            <person name="Town C.D."/>
            <person name="Roe B.A."/>
        </authorList>
    </citation>
    <scope>NUCLEOTIDE SEQUENCE [LARGE SCALE GENOMIC DNA]</scope>
    <source>
        <strain evidence="10">A17</strain>
        <strain evidence="11 12">cv. Jemalong A17</strain>
    </source>
</reference>
<accession>G7JZX9</accession>
<dbReference type="PANTHER" id="PTHR33470:SF4">
    <property type="entry name" value="OS01G0164025 PROTEIN"/>
    <property type="match status" value="1"/>
</dbReference>
<dbReference type="PANTHER" id="PTHR33470">
    <property type="entry name" value="OS01G0164075 PROTEIN"/>
    <property type="match status" value="1"/>
</dbReference>
<evidence type="ECO:0000256" key="2">
    <source>
        <dbReference type="ARBA" id="ARBA00004653"/>
    </source>
</evidence>
<keyword evidence="8" id="KW-0333">Golgi apparatus</keyword>
<keyword evidence="7" id="KW-1133">Transmembrane helix</keyword>
<name>G7JZX9_MEDTR</name>
<gene>
    <name evidence="10" type="ordered locus">MTR_5g014340</name>
</gene>
<evidence type="ECO:0000256" key="3">
    <source>
        <dbReference type="ARBA" id="ARBA00005227"/>
    </source>
</evidence>
<organism evidence="10 12">
    <name type="scientific">Medicago truncatula</name>
    <name type="common">Barrel medic</name>
    <name type="synonym">Medicago tribuloides</name>
    <dbReference type="NCBI Taxonomy" id="3880"/>
    <lineage>
        <taxon>Eukaryota</taxon>
        <taxon>Viridiplantae</taxon>
        <taxon>Streptophyta</taxon>
        <taxon>Embryophyta</taxon>
        <taxon>Tracheophyta</taxon>
        <taxon>Spermatophyta</taxon>
        <taxon>Magnoliopsida</taxon>
        <taxon>eudicotyledons</taxon>
        <taxon>Gunneridae</taxon>
        <taxon>Pentapetalae</taxon>
        <taxon>rosids</taxon>
        <taxon>fabids</taxon>
        <taxon>Fabales</taxon>
        <taxon>Fabaceae</taxon>
        <taxon>Papilionoideae</taxon>
        <taxon>50 kb inversion clade</taxon>
        <taxon>NPAAA clade</taxon>
        <taxon>Hologalegina</taxon>
        <taxon>IRL clade</taxon>
        <taxon>Trifolieae</taxon>
        <taxon>Medicago</taxon>
    </lineage>
</organism>
<dbReference type="AlphaFoldDB" id="G7JZX9"/>
<protein>
    <submittedName>
        <fullName evidence="10">Pollen protein Ole E I-like protein</fullName>
    </submittedName>
</protein>
<keyword evidence="4" id="KW-0812">Transmembrane</keyword>
<dbReference type="GO" id="GO:0009826">
    <property type="term" value="P:unidimensional cell growth"/>
    <property type="evidence" value="ECO:0000318"/>
    <property type="project" value="GO_Central"/>
</dbReference>
<evidence type="ECO:0000256" key="9">
    <source>
        <dbReference type="ARBA" id="ARBA00023136"/>
    </source>
</evidence>
<keyword evidence="12" id="KW-1185">Reference proteome</keyword>
<dbReference type="eggNOG" id="KOG1278">
    <property type="taxonomic scope" value="Eukaryota"/>
</dbReference>
<dbReference type="EMBL" id="CM001221">
    <property type="protein sequence ID" value="AES94433.2"/>
    <property type="molecule type" value="Genomic_DNA"/>
</dbReference>
<keyword evidence="6" id="KW-0967">Endosome</keyword>
<dbReference type="GO" id="GO:0048767">
    <property type="term" value="P:root hair elongation"/>
    <property type="evidence" value="ECO:0000318"/>
    <property type="project" value="GO_Central"/>
</dbReference>
<reference evidence="11" key="3">
    <citation type="submission" date="2015-04" db="UniProtKB">
        <authorList>
            <consortium name="EnsemblPlants"/>
        </authorList>
    </citation>
    <scope>IDENTIFICATION</scope>
    <source>
        <strain evidence="11">cv. Jemalong A17</strain>
    </source>
</reference>
<comment type="subcellular location">
    <subcellularLocation>
        <location evidence="1">Endosome membrane</location>
        <topology evidence="1">Multi-pass membrane protein</topology>
    </subcellularLocation>
    <subcellularLocation>
        <location evidence="2">Golgi apparatus membrane</location>
        <topology evidence="2">Multi-pass membrane protein</topology>
    </subcellularLocation>
</comment>
<dbReference type="GO" id="GO:0010008">
    <property type="term" value="C:endosome membrane"/>
    <property type="evidence" value="ECO:0007669"/>
    <property type="project" value="UniProtKB-SubCell"/>
</dbReference>
<keyword evidence="9" id="KW-0472">Membrane</keyword>
<dbReference type="Pfam" id="PF01190">
    <property type="entry name" value="Pollen_Ole_e_1"/>
    <property type="match status" value="1"/>
</dbReference>
<dbReference type="HOGENOM" id="CLU_1134984_0_0_1"/>
<evidence type="ECO:0000256" key="7">
    <source>
        <dbReference type="ARBA" id="ARBA00022989"/>
    </source>
</evidence>
<proteinExistence type="inferred from homology"/>
<dbReference type="GO" id="GO:0000139">
    <property type="term" value="C:Golgi membrane"/>
    <property type="evidence" value="ECO:0007669"/>
    <property type="project" value="UniProtKB-SubCell"/>
</dbReference>
<accession>A0A0C3XBP8</accession>
<evidence type="ECO:0000256" key="8">
    <source>
        <dbReference type="ARBA" id="ARBA00023034"/>
    </source>
</evidence>
<comment type="similarity">
    <text evidence="3">Belongs to the nonaspanin (TM9SF) (TC 9.A.2) family.</text>
</comment>
<dbReference type="PaxDb" id="3880-AES94433"/>
<dbReference type="STRING" id="3880.G7JZX9"/>
<dbReference type="GO" id="GO:0071944">
    <property type="term" value="C:cell periphery"/>
    <property type="evidence" value="ECO:0000318"/>
    <property type="project" value="GO_Central"/>
</dbReference>
<evidence type="ECO:0000256" key="4">
    <source>
        <dbReference type="ARBA" id="ARBA00022692"/>
    </source>
</evidence>
<evidence type="ECO:0000313" key="10">
    <source>
        <dbReference type="EMBL" id="AES94433.2"/>
    </source>
</evidence>
<keyword evidence="5" id="KW-0732">Signal</keyword>